<dbReference type="Pfam" id="PF02882">
    <property type="entry name" value="THF_DHG_CYH_C"/>
    <property type="match status" value="1"/>
</dbReference>
<dbReference type="GO" id="GO:0006164">
    <property type="term" value="P:purine nucleotide biosynthetic process"/>
    <property type="evidence" value="ECO:0007669"/>
    <property type="project" value="UniProtKB-KW"/>
</dbReference>
<evidence type="ECO:0000259" key="10">
    <source>
        <dbReference type="Pfam" id="PF02882"/>
    </source>
</evidence>
<dbReference type="GO" id="GO:0009086">
    <property type="term" value="P:methionine biosynthetic process"/>
    <property type="evidence" value="ECO:0007669"/>
    <property type="project" value="UniProtKB-KW"/>
</dbReference>
<keyword evidence="8" id="KW-0511">Multifunctional enzyme</keyword>
<keyword evidence="5" id="KW-0521">NADP</keyword>
<evidence type="ECO:0008006" key="13">
    <source>
        <dbReference type="Google" id="ProtNLM"/>
    </source>
</evidence>
<evidence type="ECO:0000256" key="4">
    <source>
        <dbReference type="ARBA" id="ARBA00022801"/>
    </source>
</evidence>
<dbReference type="Gene3D" id="3.40.50.720">
    <property type="entry name" value="NAD(P)-binding Rossmann-like Domain"/>
    <property type="match status" value="1"/>
</dbReference>
<keyword evidence="3" id="KW-0658">Purine biosynthesis</keyword>
<comment type="pathway">
    <text evidence="1">One-carbon metabolism; tetrahydrofolate interconversion.</text>
</comment>
<dbReference type="GO" id="GO:0005829">
    <property type="term" value="C:cytosol"/>
    <property type="evidence" value="ECO:0007669"/>
    <property type="project" value="TreeGrafter"/>
</dbReference>
<evidence type="ECO:0000313" key="11">
    <source>
        <dbReference type="EMBL" id="OGG87776.1"/>
    </source>
</evidence>
<dbReference type="GO" id="GO:0004477">
    <property type="term" value="F:methenyltetrahydrofolate cyclohydrolase activity"/>
    <property type="evidence" value="ECO:0007669"/>
    <property type="project" value="TreeGrafter"/>
</dbReference>
<evidence type="ECO:0000256" key="1">
    <source>
        <dbReference type="ARBA" id="ARBA00004777"/>
    </source>
</evidence>
<evidence type="ECO:0000256" key="7">
    <source>
        <dbReference type="ARBA" id="ARBA00023167"/>
    </source>
</evidence>
<accession>A0A1F6FPJ9</accession>
<evidence type="ECO:0000256" key="6">
    <source>
        <dbReference type="ARBA" id="ARBA00023002"/>
    </source>
</evidence>
<dbReference type="Proteomes" id="UP000179230">
    <property type="component" value="Unassembled WGS sequence"/>
</dbReference>
<evidence type="ECO:0000256" key="8">
    <source>
        <dbReference type="ARBA" id="ARBA00023268"/>
    </source>
</evidence>
<name>A0A1F6FPJ9_9BACT</name>
<organism evidence="11 12">
    <name type="scientific">Candidatus Kaiserbacteria bacterium RIFOXYD1_FULL_42_15</name>
    <dbReference type="NCBI Taxonomy" id="1798532"/>
    <lineage>
        <taxon>Bacteria</taxon>
        <taxon>Candidatus Kaiseribacteriota</taxon>
    </lineage>
</organism>
<evidence type="ECO:0000256" key="3">
    <source>
        <dbReference type="ARBA" id="ARBA00022755"/>
    </source>
</evidence>
<feature type="domain" description="Tetrahydrofolate dehydrogenase/cyclohydrolase NAD(P)-binding" evidence="10">
    <location>
        <begin position="130"/>
        <end position="264"/>
    </location>
</feature>
<dbReference type="AlphaFoldDB" id="A0A1F6FPJ9"/>
<evidence type="ECO:0000313" key="12">
    <source>
        <dbReference type="Proteomes" id="UP000179230"/>
    </source>
</evidence>
<keyword evidence="2" id="KW-0554">One-carbon metabolism</keyword>
<dbReference type="EMBL" id="MFMT01000041">
    <property type="protein sequence ID" value="OGG87776.1"/>
    <property type="molecule type" value="Genomic_DNA"/>
</dbReference>
<dbReference type="InterPro" id="IPR000672">
    <property type="entry name" value="THF_DH/CycHdrlase"/>
</dbReference>
<comment type="caution">
    <text evidence="11">The sequence shown here is derived from an EMBL/GenBank/DDBJ whole genome shotgun (WGS) entry which is preliminary data.</text>
</comment>
<dbReference type="Pfam" id="PF00763">
    <property type="entry name" value="THF_DHG_CYH"/>
    <property type="match status" value="1"/>
</dbReference>
<dbReference type="GO" id="GO:0035999">
    <property type="term" value="P:tetrahydrofolate interconversion"/>
    <property type="evidence" value="ECO:0007669"/>
    <property type="project" value="TreeGrafter"/>
</dbReference>
<dbReference type="GO" id="GO:0004488">
    <property type="term" value="F:methylenetetrahydrofolate dehydrogenase (NADP+) activity"/>
    <property type="evidence" value="ECO:0007669"/>
    <property type="project" value="InterPro"/>
</dbReference>
<dbReference type="SUPFAM" id="SSF51735">
    <property type="entry name" value="NAD(P)-binding Rossmann-fold domains"/>
    <property type="match status" value="1"/>
</dbReference>
<reference evidence="11 12" key="1">
    <citation type="journal article" date="2016" name="Nat. Commun.">
        <title>Thousands of microbial genomes shed light on interconnected biogeochemical processes in an aquifer system.</title>
        <authorList>
            <person name="Anantharaman K."/>
            <person name="Brown C.T."/>
            <person name="Hug L.A."/>
            <person name="Sharon I."/>
            <person name="Castelle C.J."/>
            <person name="Probst A.J."/>
            <person name="Thomas B.C."/>
            <person name="Singh A."/>
            <person name="Wilkins M.J."/>
            <person name="Karaoz U."/>
            <person name="Brodie E.L."/>
            <person name="Williams K.H."/>
            <person name="Hubbard S.S."/>
            <person name="Banfield J.F."/>
        </authorList>
    </citation>
    <scope>NUCLEOTIDE SEQUENCE [LARGE SCALE GENOMIC DNA]</scope>
</reference>
<dbReference type="InterPro" id="IPR020631">
    <property type="entry name" value="THF_DH/CycHdrlase_NAD-bd_dom"/>
</dbReference>
<dbReference type="PRINTS" id="PR00085">
    <property type="entry name" value="THFDHDRGNASE"/>
</dbReference>
<dbReference type="SUPFAM" id="SSF53223">
    <property type="entry name" value="Aminoacid dehydrogenase-like, N-terminal domain"/>
    <property type="match status" value="1"/>
</dbReference>
<keyword evidence="7" id="KW-0486">Methionine biosynthesis</keyword>
<proteinExistence type="predicted"/>
<gene>
    <name evidence="11" type="ORF">A2592_01960</name>
</gene>
<feature type="domain" description="Tetrahydrofolate dehydrogenase/cyclohydrolase catalytic" evidence="9">
    <location>
        <begin position="3"/>
        <end position="112"/>
    </location>
</feature>
<keyword evidence="7" id="KW-0028">Amino-acid biosynthesis</keyword>
<evidence type="ECO:0000259" key="9">
    <source>
        <dbReference type="Pfam" id="PF00763"/>
    </source>
</evidence>
<dbReference type="Gene3D" id="3.40.50.10860">
    <property type="entry name" value="Leucine Dehydrogenase, chain A, domain 1"/>
    <property type="match status" value="1"/>
</dbReference>
<dbReference type="InterPro" id="IPR036291">
    <property type="entry name" value="NAD(P)-bd_dom_sf"/>
</dbReference>
<sequence length="265" mass="27811">MIIDGRKIATEIMADVAVLVTELPAPPRLTVFTCAPNFETKKFLTLKQKRATEVGILVTVVEFPPAVELSEIQSAIVSAHATSDGIIVQLPFPPQIPIQHVLDKISPTHDVDALFYAGIGEEILPPVVGAIDAIAQRHQIVFTDKLVVVVGYGRLVGAPAKLYAESKGANVKVIQRDTTDANDIIKSADILILGAGVPGLITPNMVKDGVVVFDAGTSEEGGMLVGDAAPDVASKAALLTPVPGGIGPVTIAVLLRNLILLIKKS</sequence>
<dbReference type="PANTHER" id="PTHR48099:SF5">
    <property type="entry name" value="C-1-TETRAHYDROFOLATE SYNTHASE, CYTOPLASMIC"/>
    <property type="match status" value="1"/>
</dbReference>
<keyword evidence="4" id="KW-0378">Hydrolase</keyword>
<dbReference type="InterPro" id="IPR020630">
    <property type="entry name" value="THF_DH/CycHdrlase_cat_dom"/>
</dbReference>
<protein>
    <recommendedName>
        <fullName evidence="13">Methenyltetrahydrofolate cyclohydrolase</fullName>
    </recommendedName>
</protein>
<evidence type="ECO:0000256" key="2">
    <source>
        <dbReference type="ARBA" id="ARBA00022563"/>
    </source>
</evidence>
<keyword evidence="6" id="KW-0560">Oxidoreductase</keyword>
<evidence type="ECO:0000256" key="5">
    <source>
        <dbReference type="ARBA" id="ARBA00022857"/>
    </source>
</evidence>
<dbReference type="InterPro" id="IPR046346">
    <property type="entry name" value="Aminoacid_DH-like_N_sf"/>
</dbReference>
<dbReference type="PANTHER" id="PTHR48099">
    <property type="entry name" value="C-1-TETRAHYDROFOLATE SYNTHASE, CYTOPLASMIC-RELATED"/>
    <property type="match status" value="1"/>
</dbReference>